<reference evidence="1 2" key="1">
    <citation type="submission" date="2018-03" db="EMBL/GenBank/DDBJ databases">
        <authorList>
            <person name="Keele B.F."/>
        </authorList>
    </citation>
    <scope>NUCLEOTIDE SEQUENCE [LARGE SCALE GENOMIC DNA]</scope>
    <source>
        <strain evidence="1 2">YL28-9</strain>
    </source>
</reference>
<sequence>MKNTGSNEITKYEPAVSFMKHRRLQIKILRRHVMQKKTGLYPGRSIKHTKFTRCPSGSYAW</sequence>
<proteinExistence type="predicted"/>
<dbReference type="EMBL" id="PYLS01000010">
    <property type="protein sequence ID" value="PST81582.1"/>
    <property type="molecule type" value="Genomic_DNA"/>
</dbReference>
<comment type="caution">
    <text evidence="1">The sequence shown here is derived from an EMBL/GenBank/DDBJ whole genome shotgun (WGS) entry which is preliminary data.</text>
</comment>
<evidence type="ECO:0000313" key="2">
    <source>
        <dbReference type="Proteomes" id="UP000240912"/>
    </source>
</evidence>
<evidence type="ECO:0000313" key="1">
    <source>
        <dbReference type="EMBL" id="PST81582.1"/>
    </source>
</evidence>
<dbReference type="Proteomes" id="UP000240912">
    <property type="component" value="Unassembled WGS sequence"/>
</dbReference>
<keyword evidence="2" id="KW-1185">Reference proteome</keyword>
<gene>
    <name evidence="1" type="ORF">C7T94_19110</name>
</gene>
<name>A0A2T3HGN1_9SPHI</name>
<protein>
    <submittedName>
        <fullName evidence="1">Uncharacterized protein</fullName>
    </submittedName>
</protein>
<accession>A0A2T3HGN1</accession>
<dbReference type="AlphaFoldDB" id="A0A2T3HGN1"/>
<organism evidence="1 2">
    <name type="scientific">Pedobacter yulinensis</name>
    <dbReference type="NCBI Taxonomy" id="2126353"/>
    <lineage>
        <taxon>Bacteria</taxon>
        <taxon>Pseudomonadati</taxon>
        <taxon>Bacteroidota</taxon>
        <taxon>Sphingobacteriia</taxon>
        <taxon>Sphingobacteriales</taxon>
        <taxon>Sphingobacteriaceae</taxon>
        <taxon>Pedobacter</taxon>
    </lineage>
</organism>